<evidence type="ECO:0000256" key="5">
    <source>
        <dbReference type="ARBA" id="ARBA00022840"/>
    </source>
</evidence>
<feature type="domain" description="Protein kinase" evidence="8">
    <location>
        <begin position="549"/>
        <end position="615"/>
    </location>
</feature>
<keyword evidence="3 6" id="KW-0547">Nucleotide-binding</keyword>
<feature type="compositionally biased region" description="Low complexity" evidence="7">
    <location>
        <begin position="219"/>
        <end position="230"/>
    </location>
</feature>
<evidence type="ECO:0000256" key="7">
    <source>
        <dbReference type="SAM" id="MobiDB-lite"/>
    </source>
</evidence>
<dbReference type="Pfam" id="PF00069">
    <property type="entry name" value="Pkinase"/>
    <property type="match status" value="2"/>
</dbReference>
<protein>
    <submittedName>
        <fullName evidence="10">Probable serine/threonine-protein kinase DDB_G0279405-like</fullName>
    </submittedName>
</protein>
<dbReference type="SUPFAM" id="SSF56112">
    <property type="entry name" value="Protein kinase-like (PK-like)"/>
    <property type="match status" value="2"/>
</dbReference>
<keyword evidence="5 6" id="KW-0067">ATP-binding</keyword>
<evidence type="ECO:0000313" key="10">
    <source>
        <dbReference type="RefSeq" id="XP_006824402.1"/>
    </source>
</evidence>
<keyword evidence="1" id="KW-0723">Serine/threonine-protein kinase</keyword>
<name>A0ABM0MWL1_SACKO</name>
<dbReference type="PANTHER" id="PTHR22974">
    <property type="entry name" value="MIXED LINEAGE PROTEIN KINASE"/>
    <property type="match status" value="1"/>
</dbReference>
<dbReference type="InterPro" id="IPR017441">
    <property type="entry name" value="Protein_kinase_ATP_BS"/>
</dbReference>
<evidence type="ECO:0000256" key="4">
    <source>
        <dbReference type="ARBA" id="ARBA00022777"/>
    </source>
</evidence>
<reference evidence="10" key="1">
    <citation type="submission" date="2025-08" db="UniProtKB">
        <authorList>
            <consortium name="RefSeq"/>
        </authorList>
    </citation>
    <scope>IDENTIFICATION</scope>
    <source>
        <tissue evidence="10">Testes</tissue>
    </source>
</reference>
<dbReference type="InterPro" id="IPR000719">
    <property type="entry name" value="Prot_kinase_dom"/>
</dbReference>
<dbReference type="SMART" id="SM00220">
    <property type="entry name" value="S_TKc"/>
    <property type="match status" value="1"/>
</dbReference>
<dbReference type="PROSITE" id="PS00108">
    <property type="entry name" value="PROTEIN_KINASE_ST"/>
    <property type="match status" value="1"/>
</dbReference>
<dbReference type="PANTHER" id="PTHR22974:SF21">
    <property type="entry name" value="DUAL SPECIFICITY PROTEIN KINASE TTK"/>
    <property type="match status" value="1"/>
</dbReference>
<dbReference type="InterPro" id="IPR011009">
    <property type="entry name" value="Kinase-like_dom_sf"/>
</dbReference>
<dbReference type="Proteomes" id="UP000694865">
    <property type="component" value="Unplaced"/>
</dbReference>
<feature type="binding site" evidence="6">
    <location>
        <position position="578"/>
    </location>
    <ligand>
        <name>ATP</name>
        <dbReference type="ChEBI" id="CHEBI:30616"/>
    </ligand>
</feature>
<evidence type="ECO:0000259" key="8">
    <source>
        <dbReference type="PROSITE" id="PS50011"/>
    </source>
</evidence>
<dbReference type="PROSITE" id="PS00107">
    <property type="entry name" value="PROTEIN_KINASE_ATP"/>
    <property type="match status" value="1"/>
</dbReference>
<evidence type="ECO:0000313" key="9">
    <source>
        <dbReference type="Proteomes" id="UP000694865"/>
    </source>
</evidence>
<feature type="domain" description="Protein kinase" evidence="8">
    <location>
        <begin position="1"/>
        <end position="215"/>
    </location>
</feature>
<proteinExistence type="predicted"/>
<dbReference type="InterPro" id="IPR008271">
    <property type="entry name" value="Ser/Thr_kinase_AS"/>
</dbReference>
<evidence type="ECO:0000256" key="3">
    <source>
        <dbReference type="ARBA" id="ARBA00022741"/>
    </source>
</evidence>
<evidence type="ECO:0000256" key="2">
    <source>
        <dbReference type="ARBA" id="ARBA00022679"/>
    </source>
</evidence>
<dbReference type="PROSITE" id="PS50011">
    <property type="entry name" value="PROTEIN_KINASE_DOM"/>
    <property type="match status" value="2"/>
</dbReference>
<keyword evidence="9" id="KW-1185">Reference proteome</keyword>
<feature type="region of interest" description="Disordered" evidence="7">
    <location>
        <begin position="212"/>
        <end position="237"/>
    </location>
</feature>
<keyword evidence="2" id="KW-0808">Transferase</keyword>
<evidence type="ECO:0000256" key="1">
    <source>
        <dbReference type="ARBA" id="ARBA00022527"/>
    </source>
</evidence>
<keyword evidence="4" id="KW-0418">Kinase</keyword>
<dbReference type="RefSeq" id="XP_006824402.1">
    <property type="nucleotide sequence ID" value="XM_006824339.1"/>
</dbReference>
<dbReference type="GeneID" id="102802957"/>
<accession>A0ABM0MWL1</accession>
<organism evidence="9 10">
    <name type="scientific">Saccoglossus kowalevskii</name>
    <name type="common">Acorn worm</name>
    <dbReference type="NCBI Taxonomy" id="10224"/>
    <lineage>
        <taxon>Eukaryota</taxon>
        <taxon>Metazoa</taxon>
        <taxon>Hemichordata</taxon>
        <taxon>Enteropneusta</taxon>
        <taxon>Harrimaniidae</taxon>
        <taxon>Saccoglossus</taxon>
    </lineage>
</organism>
<dbReference type="Gene3D" id="1.10.510.10">
    <property type="entry name" value="Transferase(Phosphotransferase) domain 1"/>
    <property type="match status" value="1"/>
</dbReference>
<gene>
    <name evidence="10" type="primary">LOC102802957</name>
</gene>
<sequence>MYMVMECGSIDLASFLRKESKNRAMKEEDIKSYWRQMLEAVDCIHKQGIIHSDLKPANFLFVDAKLKLIDFGIANAIQQDHTSVIRESQVGTLNYMSPEAIQDTSPTPHFDARGLRKPRLKINCKSDVWSLGCILYYIVYGKTPFQHITNHFAKLQAICDPMHQIQFPDTQHKMLIDILKYMINCDFSYITDRVTGISLAAKMSEEGLSRRGSWLANNSGSGSSSSSSGSKESPCEELNTVSSLRSSAILPVNDEKDDTIPLQLPTTAQKNTAVREHFQHISQSASKSIRGSVFTPDAKPSLNLAATVGPSRASRGSSMFGGAIRLKRTSLPKVCENPGYDDDDNDDYDMLHGIKPLDNDNQITPGNDSLLRSELTPDHEAAGKGSGISFPSMVDHLHSKSRVSGNLVHVQGRQGTLSSISESPVCATSINTPEVPKLLSVMNSENRALLQSQKACADDVEMCDIADRSVERCALRQRQPIPFPQLHSDSKPVHECKNIEQVVPLQQLVFTPQYANPAAVHASNHVIMQPMQMTSTIKKDILVVNGRPYNVLRVIGKGGSSKVYQVFDEQKKKLYAIKDVNLEFADEVIVQGYLNEISLLGKLQNSDRIIHLYDQ</sequence>
<dbReference type="Gene3D" id="3.30.200.20">
    <property type="entry name" value="Phosphorylase Kinase, domain 1"/>
    <property type="match status" value="1"/>
</dbReference>
<evidence type="ECO:0000256" key="6">
    <source>
        <dbReference type="PROSITE-ProRule" id="PRU10141"/>
    </source>
</evidence>